<dbReference type="OrthoDB" id="6077919at2759"/>
<keyword evidence="4" id="KW-0677">Repeat</keyword>
<keyword evidence="9" id="KW-0539">Nucleus</keyword>
<keyword evidence="3" id="KW-0479">Metal-binding</keyword>
<dbReference type="FunFam" id="3.30.160.60:FF:000145">
    <property type="entry name" value="Zinc finger protein 574"/>
    <property type="match status" value="1"/>
</dbReference>
<dbReference type="AlphaFoldDB" id="A0A6L2PJ64"/>
<dbReference type="Pfam" id="PF00096">
    <property type="entry name" value="zf-C2H2"/>
    <property type="match status" value="5"/>
</dbReference>
<evidence type="ECO:0000259" key="11">
    <source>
        <dbReference type="PROSITE" id="PS50157"/>
    </source>
</evidence>
<dbReference type="SUPFAM" id="SSF57667">
    <property type="entry name" value="beta-beta-alpha zinc fingers"/>
    <property type="match status" value="3"/>
</dbReference>
<name>A0A6L2PJ64_COPFO</name>
<comment type="similarity">
    <text evidence="2">Belongs to the krueppel C2H2-type zinc-finger protein family.</text>
</comment>
<protein>
    <recommendedName>
        <fullName evidence="11">C2H2-type domain-containing protein</fullName>
    </recommendedName>
</protein>
<feature type="domain" description="C2H2-type" evidence="11">
    <location>
        <begin position="250"/>
        <end position="275"/>
    </location>
</feature>
<dbReference type="PROSITE" id="PS00028">
    <property type="entry name" value="ZINC_FINGER_C2H2_1"/>
    <property type="match status" value="6"/>
</dbReference>
<dbReference type="PANTHER" id="PTHR16515:SF35">
    <property type="entry name" value="FEZ FAMILY ZINC FINGER PROTEIN 2"/>
    <property type="match status" value="1"/>
</dbReference>
<gene>
    <name evidence="12" type="ORF">Cfor_08131</name>
</gene>
<dbReference type="Proteomes" id="UP000502823">
    <property type="component" value="Unassembled WGS sequence"/>
</dbReference>
<dbReference type="FunFam" id="3.30.160.60:FF:000358">
    <property type="entry name" value="zinc finger protein 24"/>
    <property type="match status" value="1"/>
</dbReference>
<evidence type="ECO:0000313" key="13">
    <source>
        <dbReference type="Proteomes" id="UP000502823"/>
    </source>
</evidence>
<keyword evidence="13" id="KW-1185">Reference proteome</keyword>
<dbReference type="PROSITE" id="PS50157">
    <property type="entry name" value="ZINC_FINGER_C2H2_2"/>
    <property type="match status" value="6"/>
</dbReference>
<feature type="domain" description="C2H2-type" evidence="11">
    <location>
        <begin position="137"/>
        <end position="164"/>
    </location>
</feature>
<dbReference type="SMART" id="SM00355">
    <property type="entry name" value="ZnF_C2H2"/>
    <property type="match status" value="6"/>
</dbReference>
<dbReference type="InterPro" id="IPR013087">
    <property type="entry name" value="Znf_C2H2_type"/>
</dbReference>
<keyword evidence="7" id="KW-0805">Transcription regulation</keyword>
<keyword evidence="6" id="KW-0862">Zinc</keyword>
<dbReference type="InterPro" id="IPR050331">
    <property type="entry name" value="Zinc_finger"/>
</dbReference>
<organism evidence="12 13">
    <name type="scientific">Coptotermes formosanus</name>
    <name type="common">Formosan subterranean termite</name>
    <dbReference type="NCBI Taxonomy" id="36987"/>
    <lineage>
        <taxon>Eukaryota</taxon>
        <taxon>Metazoa</taxon>
        <taxon>Ecdysozoa</taxon>
        <taxon>Arthropoda</taxon>
        <taxon>Hexapoda</taxon>
        <taxon>Insecta</taxon>
        <taxon>Pterygota</taxon>
        <taxon>Neoptera</taxon>
        <taxon>Polyneoptera</taxon>
        <taxon>Dictyoptera</taxon>
        <taxon>Blattodea</taxon>
        <taxon>Blattoidea</taxon>
        <taxon>Termitoidae</taxon>
        <taxon>Rhinotermitidae</taxon>
        <taxon>Coptotermes</taxon>
    </lineage>
</organism>
<dbReference type="InParanoid" id="A0A6L2PJ64"/>
<feature type="domain" description="C2H2-type" evidence="11">
    <location>
        <begin position="109"/>
        <end position="136"/>
    </location>
</feature>
<feature type="domain" description="C2H2-type" evidence="11">
    <location>
        <begin position="221"/>
        <end position="249"/>
    </location>
</feature>
<dbReference type="GO" id="GO:0003677">
    <property type="term" value="F:DNA binding"/>
    <property type="evidence" value="ECO:0007669"/>
    <property type="project" value="UniProtKB-KW"/>
</dbReference>
<sequence length="275" mass="32106">MDIGLIKQESKEIEEAALEEHYEYPWNLNFIEVKEYAKGIIKDECDEYEKDSHDKMQQMEIEGEDAVVNGEGRDNRYITPIKEEVDNNITIEENANVNQEAKEKEVRSHECEMCKKRYSKQSKLQRHFLVHTGERPYICKVCNKSFAEKGKLKRHSLSHTGERPYMCNVCNRSFALHCNLKTHILTHTGERPHICKFCGKSFIQLCNLKKHVMIHTGERPHACSECGKCFREAGGLKKHFHVLHTGVLPHECSACGKRFKRKCDLREHLQIHKQE</sequence>
<dbReference type="FunFam" id="3.30.160.60:FF:001289">
    <property type="entry name" value="Zinc finger protein 574"/>
    <property type="match status" value="1"/>
</dbReference>
<evidence type="ECO:0000256" key="5">
    <source>
        <dbReference type="ARBA" id="ARBA00022771"/>
    </source>
</evidence>
<keyword evidence="5 10" id="KW-0863">Zinc-finger</keyword>
<evidence type="ECO:0000256" key="7">
    <source>
        <dbReference type="ARBA" id="ARBA00023015"/>
    </source>
</evidence>
<evidence type="ECO:0000256" key="9">
    <source>
        <dbReference type="ARBA" id="ARBA00023242"/>
    </source>
</evidence>
<evidence type="ECO:0000256" key="6">
    <source>
        <dbReference type="ARBA" id="ARBA00022833"/>
    </source>
</evidence>
<keyword evidence="8" id="KW-0804">Transcription</keyword>
<dbReference type="Pfam" id="PF13894">
    <property type="entry name" value="zf-C2H2_4"/>
    <property type="match status" value="1"/>
</dbReference>
<evidence type="ECO:0000256" key="4">
    <source>
        <dbReference type="ARBA" id="ARBA00022737"/>
    </source>
</evidence>
<reference evidence="13" key="1">
    <citation type="submission" date="2020-01" db="EMBL/GenBank/DDBJ databases">
        <title>Draft genome sequence of the Termite Coptotermes fromosanus.</title>
        <authorList>
            <person name="Itakura S."/>
            <person name="Yosikawa Y."/>
            <person name="Umezawa K."/>
        </authorList>
    </citation>
    <scope>NUCLEOTIDE SEQUENCE [LARGE SCALE GENOMIC DNA]</scope>
</reference>
<dbReference type="FunFam" id="3.30.160.60:FF:000688">
    <property type="entry name" value="zinc finger protein 197 isoform X1"/>
    <property type="match status" value="1"/>
</dbReference>
<feature type="domain" description="C2H2-type" evidence="11">
    <location>
        <begin position="165"/>
        <end position="192"/>
    </location>
</feature>
<evidence type="ECO:0000256" key="3">
    <source>
        <dbReference type="ARBA" id="ARBA00022723"/>
    </source>
</evidence>
<accession>A0A6L2PJ64</accession>
<evidence type="ECO:0000256" key="2">
    <source>
        <dbReference type="ARBA" id="ARBA00006991"/>
    </source>
</evidence>
<dbReference type="Gene3D" id="3.30.160.60">
    <property type="entry name" value="Classic Zinc Finger"/>
    <property type="match status" value="6"/>
</dbReference>
<dbReference type="EMBL" id="BLKM01000227">
    <property type="protein sequence ID" value="GFG30508.1"/>
    <property type="molecule type" value="Genomic_DNA"/>
</dbReference>
<dbReference type="InterPro" id="IPR036236">
    <property type="entry name" value="Znf_C2H2_sf"/>
</dbReference>
<evidence type="ECO:0000313" key="12">
    <source>
        <dbReference type="EMBL" id="GFG30508.1"/>
    </source>
</evidence>
<comment type="subcellular location">
    <subcellularLocation>
        <location evidence="1">Nucleus</location>
    </subcellularLocation>
</comment>
<comment type="caution">
    <text evidence="12">The sequence shown here is derived from an EMBL/GenBank/DDBJ whole genome shotgun (WGS) entry which is preliminary data.</text>
</comment>
<evidence type="ECO:0000256" key="8">
    <source>
        <dbReference type="ARBA" id="ARBA00023163"/>
    </source>
</evidence>
<feature type="domain" description="C2H2-type" evidence="11">
    <location>
        <begin position="193"/>
        <end position="220"/>
    </location>
</feature>
<evidence type="ECO:0000256" key="1">
    <source>
        <dbReference type="ARBA" id="ARBA00004123"/>
    </source>
</evidence>
<dbReference type="GO" id="GO:0008270">
    <property type="term" value="F:zinc ion binding"/>
    <property type="evidence" value="ECO:0007669"/>
    <property type="project" value="UniProtKB-KW"/>
</dbReference>
<proteinExistence type="inferred from homology"/>
<dbReference type="PANTHER" id="PTHR16515">
    <property type="entry name" value="PR DOMAIN ZINC FINGER PROTEIN"/>
    <property type="match status" value="1"/>
</dbReference>
<dbReference type="GO" id="GO:0005634">
    <property type="term" value="C:nucleus"/>
    <property type="evidence" value="ECO:0007669"/>
    <property type="project" value="UniProtKB-SubCell"/>
</dbReference>
<dbReference type="GO" id="GO:0030674">
    <property type="term" value="F:protein-macromolecule adaptor activity"/>
    <property type="evidence" value="ECO:0007669"/>
    <property type="project" value="UniProtKB-ARBA"/>
</dbReference>
<dbReference type="GO" id="GO:0006357">
    <property type="term" value="P:regulation of transcription by RNA polymerase II"/>
    <property type="evidence" value="ECO:0007669"/>
    <property type="project" value="UniProtKB-ARBA"/>
</dbReference>
<evidence type="ECO:0000256" key="10">
    <source>
        <dbReference type="PROSITE-ProRule" id="PRU00042"/>
    </source>
</evidence>
<dbReference type="FunFam" id="3.30.160.60:FF:000151">
    <property type="entry name" value="Zinc finger and SCAN domain-containing 21"/>
    <property type="match status" value="1"/>
</dbReference>